<dbReference type="EMBL" id="BONJ01000047">
    <property type="protein sequence ID" value="GIG19077.1"/>
    <property type="molecule type" value="Genomic_DNA"/>
</dbReference>
<organism evidence="3 4">
    <name type="scientific">Catellatospora methionotrophica</name>
    <dbReference type="NCBI Taxonomy" id="121620"/>
    <lineage>
        <taxon>Bacteria</taxon>
        <taxon>Bacillati</taxon>
        <taxon>Actinomycetota</taxon>
        <taxon>Actinomycetes</taxon>
        <taxon>Micromonosporales</taxon>
        <taxon>Micromonosporaceae</taxon>
        <taxon>Catellatospora</taxon>
    </lineage>
</organism>
<evidence type="ECO:0000259" key="2">
    <source>
        <dbReference type="Pfam" id="PF08327"/>
    </source>
</evidence>
<name>A0A8J3LE57_9ACTN</name>
<evidence type="ECO:0000313" key="4">
    <source>
        <dbReference type="Proteomes" id="UP000660339"/>
    </source>
</evidence>
<comment type="similarity">
    <text evidence="1">Belongs to the AHA1 family.</text>
</comment>
<dbReference type="InterPro" id="IPR013538">
    <property type="entry name" value="ASHA1/2-like_C"/>
</dbReference>
<gene>
    <name evidence="3" type="ORF">Cme02nite_74090</name>
</gene>
<feature type="domain" description="Activator of Hsp90 ATPase homologue 1/2-like C-terminal" evidence="2">
    <location>
        <begin position="31"/>
        <end position="135"/>
    </location>
</feature>
<keyword evidence="4" id="KW-1185">Reference proteome</keyword>
<sequence>MNAIDPGPIWPVECHPSGERWTLVLHRDLAHPPAKVWAALTEPGQLARWAPYLADRDLGRTGAATLTMIDGEHTEDLPATVQRAEPPHLLVYTWGEDLLRWELAATATGTRLTLRHTMADRTWVPKVAAGWQLCLVVAERLLDGDPVPPIRGDEAKSHGWAALDAAYSRELDIPDIASS</sequence>
<dbReference type="RefSeq" id="WP_166384468.1">
    <property type="nucleotide sequence ID" value="NZ_BAAATT010000025.1"/>
</dbReference>
<evidence type="ECO:0000256" key="1">
    <source>
        <dbReference type="ARBA" id="ARBA00006817"/>
    </source>
</evidence>
<dbReference type="AlphaFoldDB" id="A0A8J3LE57"/>
<dbReference type="InterPro" id="IPR023393">
    <property type="entry name" value="START-like_dom_sf"/>
</dbReference>
<evidence type="ECO:0000313" key="3">
    <source>
        <dbReference type="EMBL" id="GIG19077.1"/>
    </source>
</evidence>
<proteinExistence type="inferred from homology"/>
<protein>
    <recommendedName>
        <fullName evidence="2">Activator of Hsp90 ATPase homologue 1/2-like C-terminal domain-containing protein</fullName>
    </recommendedName>
</protein>
<dbReference type="Gene3D" id="3.30.530.20">
    <property type="match status" value="1"/>
</dbReference>
<dbReference type="SUPFAM" id="SSF55961">
    <property type="entry name" value="Bet v1-like"/>
    <property type="match status" value="1"/>
</dbReference>
<comment type="caution">
    <text evidence="3">The sequence shown here is derived from an EMBL/GenBank/DDBJ whole genome shotgun (WGS) entry which is preliminary data.</text>
</comment>
<dbReference type="Pfam" id="PF08327">
    <property type="entry name" value="AHSA1"/>
    <property type="match status" value="1"/>
</dbReference>
<dbReference type="CDD" id="cd08899">
    <property type="entry name" value="SRPBCC_CalC_Aha1-like_6"/>
    <property type="match status" value="1"/>
</dbReference>
<accession>A0A8J3LE57</accession>
<dbReference type="Proteomes" id="UP000660339">
    <property type="component" value="Unassembled WGS sequence"/>
</dbReference>
<reference evidence="3" key="1">
    <citation type="submission" date="2021-01" db="EMBL/GenBank/DDBJ databases">
        <title>Whole genome shotgun sequence of Catellatospora methionotrophica NBRC 14553.</title>
        <authorList>
            <person name="Komaki H."/>
            <person name="Tamura T."/>
        </authorList>
    </citation>
    <scope>NUCLEOTIDE SEQUENCE</scope>
    <source>
        <strain evidence="3">NBRC 14553</strain>
    </source>
</reference>